<dbReference type="GO" id="GO:0046872">
    <property type="term" value="F:metal ion binding"/>
    <property type="evidence" value="ECO:0007669"/>
    <property type="project" value="UniProtKB-KW"/>
</dbReference>
<evidence type="ECO:0000256" key="3">
    <source>
        <dbReference type="ARBA" id="ARBA00022679"/>
    </source>
</evidence>
<dbReference type="PANTHER" id="PTHR43409">
    <property type="entry name" value="ANAEROBIC MAGNESIUM-PROTOPORPHYRIN IX MONOMETHYL ESTER CYCLASE-RELATED"/>
    <property type="match status" value="1"/>
</dbReference>
<evidence type="ECO:0000256" key="7">
    <source>
        <dbReference type="ARBA" id="ARBA00023014"/>
    </source>
</evidence>
<accession>A0A935T879</accession>
<gene>
    <name evidence="9" type="ORF">IPK02_13150</name>
</gene>
<dbReference type="Gene3D" id="3.40.50.280">
    <property type="entry name" value="Cobalamin-binding domain"/>
    <property type="match status" value="1"/>
</dbReference>
<evidence type="ECO:0000259" key="8">
    <source>
        <dbReference type="PROSITE" id="PS51918"/>
    </source>
</evidence>
<organism evidence="9 10">
    <name type="scientific">Candidatus Accumulibacter affinis</name>
    <dbReference type="NCBI Taxonomy" id="2954384"/>
    <lineage>
        <taxon>Bacteria</taxon>
        <taxon>Pseudomonadati</taxon>
        <taxon>Pseudomonadota</taxon>
        <taxon>Betaproteobacteria</taxon>
        <taxon>Candidatus Accumulibacter</taxon>
    </lineage>
</organism>
<name>A0A935T879_9PROT</name>
<dbReference type="InterPro" id="IPR023404">
    <property type="entry name" value="rSAM_horseshoe"/>
</dbReference>
<dbReference type="CDD" id="cd01335">
    <property type="entry name" value="Radical_SAM"/>
    <property type="match status" value="1"/>
</dbReference>
<keyword evidence="6" id="KW-0408">Iron</keyword>
<keyword evidence="4" id="KW-0949">S-adenosyl-L-methionine</keyword>
<dbReference type="Proteomes" id="UP000706151">
    <property type="component" value="Unassembled WGS sequence"/>
</dbReference>
<dbReference type="PROSITE" id="PS51918">
    <property type="entry name" value="RADICAL_SAM"/>
    <property type="match status" value="1"/>
</dbReference>
<dbReference type="SFLD" id="SFLDS00029">
    <property type="entry name" value="Radical_SAM"/>
    <property type="match status" value="1"/>
</dbReference>
<feature type="domain" description="Radical SAM core" evidence="8">
    <location>
        <begin position="195"/>
        <end position="425"/>
    </location>
</feature>
<evidence type="ECO:0000256" key="1">
    <source>
        <dbReference type="ARBA" id="ARBA00001966"/>
    </source>
</evidence>
<sequence>MPATTSKVFSLFLIKPSHYDDDGYVIQWARSSIPSNTLAAVYGLALDCAERRVLGDDVEIRITACDETNTRIRPERMIAAIQAGNGLVCLVGVQTNQFPRAVDLARSLRTAGVPVCIGGFHVSGCLAMLPAIPPEMREAMDLGITLFAGEAEGRFEQLLQATYAGRIEPLYNYMSELPGIEGTPIPFLPADVVRGTSGMRASFDAGRGCPFLCSFCTIINVQGRKSRTRSPDDIERILRRNLAQGIHNFFITDDNLARNQNWEAIFDRLIKLREEEGQYIYVVAQVDTMCHKIKGFIEKAARAGINRIFIGLENINPDSLKDARKGQNQITEYRALLQAWHSHGVLTYAAYILGFPNDTAASIERDIRIIQRELPIDIIEFFILTPLPGSADHKRLYLDGVEMERDMNQYDLFHVTTRHPRMSDEEMLGIYRKAWELYYTPEHVETVLRRAKHWGYSPHNMMWKLLSFHATPLLENVHPLEGGILRRKYRKSRRYGMPLERPLVFHARYAWETIAKYTRFLSIYLRYRRTLKRVMRDQRPYSDVAMTPVDAAELEQLEMFNATDAARATAEKAVRRKARIPLRIITESASTWRAPIDPAAVHVEAASAIGSRPSPVGRQLG</sequence>
<keyword evidence="5" id="KW-0479">Metal-binding</keyword>
<dbReference type="GO" id="GO:0003824">
    <property type="term" value="F:catalytic activity"/>
    <property type="evidence" value="ECO:0007669"/>
    <property type="project" value="InterPro"/>
</dbReference>
<dbReference type="SMART" id="SM00729">
    <property type="entry name" value="Elp3"/>
    <property type="match status" value="1"/>
</dbReference>
<dbReference type="AlphaFoldDB" id="A0A935T879"/>
<evidence type="ECO:0000256" key="2">
    <source>
        <dbReference type="ARBA" id="ARBA00022603"/>
    </source>
</evidence>
<evidence type="ECO:0000313" key="9">
    <source>
        <dbReference type="EMBL" id="MBK7954810.1"/>
    </source>
</evidence>
<comment type="caution">
    <text evidence="9">The sequence shown here is derived from an EMBL/GenBank/DDBJ whole genome shotgun (WGS) entry which is preliminary data.</text>
</comment>
<dbReference type="SFLD" id="SFLDG01123">
    <property type="entry name" value="methyltransferase_(Class_B)"/>
    <property type="match status" value="1"/>
</dbReference>
<dbReference type="InterPro" id="IPR006638">
    <property type="entry name" value="Elp3/MiaA/NifB-like_rSAM"/>
</dbReference>
<dbReference type="InterPro" id="IPR058240">
    <property type="entry name" value="rSAM_sf"/>
</dbReference>
<keyword evidence="7" id="KW-0411">Iron-sulfur</keyword>
<dbReference type="PANTHER" id="PTHR43409:SF7">
    <property type="entry name" value="BLL1977 PROTEIN"/>
    <property type="match status" value="1"/>
</dbReference>
<comment type="cofactor">
    <cofactor evidence="1">
        <name>[4Fe-4S] cluster</name>
        <dbReference type="ChEBI" id="CHEBI:49883"/>
    </cofactor>
</comment>
<dbReference type="Gene3D" id="3.80.30.20">
    <property type="entry name" value="tm_1862 like domain"/>
    <property type="match status" value="1"/>
</dbReference>
<keyword evidence="2" id="KW-0489">Methyltransferase</keyword>
<dbReference type="GO" id="GO:0051539">
    <property type="term" value="F:4 iron, 4 sulfur cluster binding"/>
    <property type="evidence" value="ECO:0007669"/>
    <property type="project" value="UniProtKB-KW"/>
</dbReference>
<proteinExistence type="predicted"/>
<dbReference type="InterPro" id="IPR034466">
    <property type="entry name" value="Methyltransferase_Class_B"/>
</dbReference>
<dbReference type="Pfam" id="PF04055">
    <property type="entry name" value="Radical_SAM"/>
    <property type="match status" value="1"/>
</dbReference>
<dbReference type="InterPro" id="IPR007197">
    <property type="entry name" value="rSAM"/>
</dbReference>
<evidence type="ECO:0000313" key="10">
    <source>
        <dbReference type="Proteomes" id="UP000706151"/>
    </source>
</evidence>
<dbReference type="EMBL" id="JADJOT010000009">
    <property type="protein sequence ID" value="MBK7954810.1"/>
    <property type="molecule type" value="Genomic_DNA"/>
</dbReference>
<keyword evidence="3" id="KW-0808">Transferase</keyword>
<dbReference type="SUPFAM" id="SSF102114">
    <property type="entry name" value="Radical SAM enzymes"/>
    <property type="match status" value="1"/>
</dbReference>
<evidence type="ECO:0000256" key="6">
    <source>
        <dbReference type="ARBA" id="ARBA00023004"/>
    </source>
</evidence>
<dbReference type="SFLD" id="SFLDG01082">
    <property type="entry name" value="B12-binding_domain_containing"/>
    <property type="match status" value="1"/>
</dbReference>
<protein>
    <submittedName>
        <fullName evidence="9">Radical SAM protein</fullName>
    </submittedName>
</protein>
<evidence type="ECO:0000256" key="5">
    <source>
        <dbReference type="ARBA" id="ARBA00022723"/>
    </source>
</evidence>
<dbReference type="GO" id="GO:0005829">
    <property type="term" value="C:cytosol"/>
    <property type="evidence" value="ECO:0007669"/>
    <property type="project" value="TreeGrafter"/>
</dbReference>
<dbReference type="InterPro" id="IPR051198">
    <property type="entry name" value="BchE-like"/>
</dbReference>
<evidence type="ECO:0000256" key="4">
    <source>
        <dbReference type="ARBA" id="ARBA00022691"/>
    </source>
</evidence>
<reference evidence="9 10" key="1">
    <citation type="submission" date="2020-10" db="EMBL/GenBank/DDBJ databases">
        <title>Connecting structure to function with the recovery of over 1000 high-quality activated sludge metagenome-assembled genomes encoding full-length rRNA genes using long-read sequencing.</title>
        <authorList>
            <person name="Singleton C.M."/>
            <person name="Petriglieri F."/>
            <person name="Kristensen J.M."/>
            <person name="Kirkegaard R.H."/>
            <person name="Michaelsen T.Y."/>
            <person name="Andersen M.H."/>
            <person name="Karst S.M."/>
            <person name="Dueholm M.S."/>
            <person name="Nielsen P.H."/>
            <person name="Albertsen M."/>
        </authorList>
    </citation>
    <scope>NUCLEOTIDE SEQUENCE [LARGE SCALE GENOMIC DNA]</scope>
    <source>
        <strain evidence="9">Fred_18-Q3-R57-64_BAT3C.720</strain>
    </source>
</reference>